<dbReference type="CDD" id="cd21112">
    <property type="entry name" value="alphaLP-like"/>
    <property type="match status" value="1"/>
</dbReference>
<evidence type="ECO:0000313" key="12">
    <source>
        <dbReference type="Proteomes" id="UP001174050"/>
    </source>
</evidence>
<keyword evidence="6" id="KW-0865">Zymogen</keyword>
<keyword evidence="2 11" id="KW-0645">Protease</keyword>
<comment type="similarity">
    <text evidence="1">Belongs to the peptidase S1 family.</text>
</comment>
<dbReference type="InterPro" id="IPR043504">
    <property type="entry name" value="Peptidase_S1_PA_chymotrypsin"/>
</dbReference>
<dbReference type="Gene3D" id="2.40.10.10">
    <property type="entry name" value="Trypsin-like serine proteases"/>
    <property type="match status" value="2"/>
</dbReference>
<feature type="domain" description="Chitin-binding type-3" evidence="10">
    <location>
        <begin position="405"/>
        <end position="451"/>
    </location>
</feature>
<dbReference type="EMBL" id="JAUEPL010000020">
    <property type="protein sequence ID" value="MDN3295364.1"/>
    <property type="molecule type" value="Genomic_DNA"/>
</dbReference>
<dbReference type="InterPro" id="IPR001316">
    <property type="entry name" value="Pept_S1A_streptogrisin"/>
</dbReference>
<dbReference type="SUPFAM" id="SSF54806">
    <property type="entry name" value="Alpha-lytic protease prodomain"/>
    <property type="match status" value="1"/>
</dbReference>
<dbReference type="Proteomes" id="UP001174050">
    <property type="component" value="Unassembled WGS sequence"/>
</dbReference>
<dbReference type="SUPFAM" id="SSF51055">
    <property type="entry name" value="Carbohydrate binding domain"/>
    <property type="match status" value="1"/>
</dbReference>
<feature type="signal peptide" evidence="9">
    <location>
        <begin position="1"/>
        <end position="29"/>
    </location>
</feature>
<evidence type="ECO:0000256" key="1">
    <source>
        <dbReference type="ARBA" id="ARBA00007664"/>
    </source>
</evidence>
<protein>
    <submittedName>
        <fullName evidence="11">Alpha-lytic protease prodomain-containing protein</fullName>
    </submittedName>
</protein>
<reference evidence="11" key="1">
    <citation type="submission" date="2023-06" db="EMBL/GenBank/DDBJ databases">
        <title>WGS-Sequencing of Streptomyces ficellus isolate 21 collected from sand in Gara Djebilet Iron Mine in Algeria.</title>
        <authorList>
            <person name="Zegers G.P."/>
            <person name="Gomez A."/>
            <person name="Gueddou A."/>
            <person name="Zahara A.F."/>
            <person name="Worth M."/>
            <person name="Sevigny J.L."/>
            <person name="Tisa L."/>
        </authorList>
    </citation>
    <scope>NUCLEOTIDE SEQUENCE</scope>
    <source>
        <strain evidence="11">AS11</strain>
    </source>
</reference>
<sequence length="451" mass="46189">MLHRHATVACATLTAVGALVLAGPPGATAAESPAPPATPTATQTLGADKPSPALLDAMQRDLGLTRAQAETRLRNEAEAGARAGRLQNALGPRFAGAWLSGPVAATLTVATTDAADTATIKAGGAEPKVVRHALAQLDAAKAKLDQGSVRTKTTDAPVWYVDLRTNSVTLEAAKPAAAEVFLTATGIDRSLVRVKATTERPRPLHDIRGGDAYYIGDSRCSVGFAVTAAGQQGFATAGHCGQAGAATTGHNKVAQGTFKASTFPGKDMAWVATNADWGATAYVKGQGDQNVEVAGSTEALVGASICRSGSTTGWHCGTIEQHNTSVSYLQGTVKGLTRTTVCAEPGDSGGPYISGAQAQGVTSGGSGNCKDGGTTFHQPINPLLQDFQVTLKTNATDPGDTGKAGATWAAGKVYRVGDQVSHGGVTYRCVQSHQAQPGWRPEGTPALWQRV</sequence>
<dbReference type="InterPro" id="IPR004236">
    <property type="entry name" value="Pept_S1_alpha_lytic"/>
</dbReference>
<feature type="chain" id="PRO_5046313113" evidence="9">
    <location>
        <begin position="30"/>
        <end position="451"/>
    </location>
</feature>
<keyword evidence="12" id="KW-1185">Reference proteome</keyword>
<dbReference type="RefSeq" id="WP_290112485.1">
    <property type="nucleotide sequence ID" value="NZ_JAUEPL010000020.1"/>
</dbReference>
<dbReference type="PRINTS" id="PR00861">
    <property type="entry name" value="ALYTICPTASE"/>
</dbReference>
<evidence type="ECO:0000256" key="8">
    <source>
        <dbReference type="SAM" id="MobiDB-lite"/>
    </source>
</evidence>
<feature type="region of interest" description="Disordered" evidence="8">
    <location>
        <begin position="27"/>
        <end position="49"/>
    </location>
</feature>
<dbReference type="Pfam" id="PF02839">
    <property type="entry name" value="CBM_5_12"/>
    <property type="match status" value="1"/>
</dbReference>
<evidence type="ECO:0000256" key="2">
    <source>
        <dbReference type="ARBA" id="ARBA00022670"/>
    </source>
</evidence>
<dbReference type="Pfam" id="PF02983">
    <property type="entry name" value="Pro_Al_protease"/>
    <property type="match status" value="1"/>
</dbReference>
<evidence type="ECO:0000259" key="10">
    <source>
        <dbReference type="SMART" id="SM00495"/>
    </source>
</evidence>
<name>A0ABT7Z788_9ACTN</name>
<dbReference type="InterPro" id="IPR009003">
    <property type="entry name" value="Peptidase_S1_PA"/>
</dbReference>
<dbReference type="CDD" id="cd12214">
    <property type="entry name" value="ChiA1_BD"/>
    <property type="match status" value="1"/>
</dbReference>
<evidence type="ECO:0000256" key="5">
    <source>
        <dbReference type="ARBA" id="ARBA00022825"/>
    </source>
</evidence>
<evidence type="ECO:0000256" key="3">
    <source>
        <dbReference type="ARBA" id="ARBA00022729"/>
    </source>
</evidence>
<keyword evidence="4" id="KW-0378">Hydrolase</keyword>
<evidence type="ECO:0000313" key="11">
    <source>
        <dbReference type="EMBL" id="MDN3295364.1"/>
    </source>
</evidence>
<dbReference type="SMART" id="SM00495">
    <property type="entry name" value="ChtBD3"/>
    <property type="match status" value="1"/>
</dbReference>
<keyword evidence="7" id="KW-1015">Disulfide bond</keyword>
<keyword evidence="5" id="KW-0720">Serine protease</keyword>
<dbReference type="Gene3D" id="2.10.10.20">
    <property type="entry name" value="Carbohydrate-binding module superfamily 5/12"/>
    <property type="match status" value="1"/>
</dbReference>
<evidence type="ECO:0000256" key="7">
    <source>
        <dbReference type="ARBA" id="ARBA00023157"/>
    </source>
</evidence>
<dbReference type="Gene3D" id="3.30.300.50">
    <property type="match status" value="2"/>
</dbReference>
<dbReference type="InterPro" id="IPR035070">
    <property type="entry name" value="Streptogrisin_prodomain"/>
</dbReference>
<dbReference type="SUPFAM" id="SSF50494">
    <property type="entry name" value="Trypsin-like serine proteases"/>
    <property type="match status" value="1"/>
</dbReference>
<dbReference type="InterPro" id="IPR003610">
    <property type="entry name" value="CBM5/12"/>
</dbReference>
<comment type="caution">
    <text evidence="11">The sequence shown here is derived from an EMBL/GenBank/DDBJ whole genome shotgun (WGS) entry which is preliminary data.</text>
</comment>
<proteinExistence type="inferred from homology"/>
<keyword evidence="3 9" id="KW-0732">Signal</keyword>
<dbReference type="PIRSF" id="PIRSF001134">
    <property type="entry name" value="Streptogrisin"/>
    <property type="match status" value="1"/>
</dbReference>
<organism evidence="11 12">
    <name type="scientific">Streptomyces ficellus</name>
    <dbReference type="NCBI Taxonomy" id="1977088"/>
    <lineage>
        <taxon>Bacteria</taxon>
        <taxon>Bacillati</taxon>
        <taxon>Actinomycetota</taxon>
        <taxon>Actinomycetes</taxon>
        <taxon>Kitasatosporales</taxon>
        <taxon>Streptomycetaceae</taxon>
        <taxon>Streptomyces</taxon>
    </lineage>
</organism>
<accession>A0ABT7Z788</accession>
<evidence type="ECO:0000256" key="6">
    <source>
        <dbReference type="ARBA" id="ARBA00023145"/>
    </source>
</evidence>
<gene>
    <name evidence="11" type="ORF">QWM81_15140</name>
</gene>
<evidence type="ECO:0000256" key="9">
    <source>
        <dbReference type="SAM" id="SignalP"/>
    </source>
</evidence>
<dbReference type="InterPro" id="IPR036573">
    <property type="entry name" value="CBM_sf_5/12"/>
</dbReference>
<dbReference type="InterPro" id="IPR037295">
    <property type="entry name" value="Alpha-lytic_protease_prodomain"/>
</dbReference>
<dbReference type="GO" id="GO:0008233">
    <property type="term" value="F:peptidase activity"/>
    <property type="evidence" value="ECO:0007669"/>
    <property type="project" value="UniProtKB-KW"/>
</dbReference>
<evidence type="ECO:0000256" key="4">
    <source>
        <dbReference type="ARBA" id="ARBA00022801"/>
    </source>
</evidence>
<dbReference type="GO" id="GO:0006508">
    <property type="term" value="P:proteolysis"/>
    <property type="evidence" value="ECO:0007669"/>
    <property type="project" value="UniProtKB-KW"/>
</dbReference>